<evidence type="ECO:0000313" key="1">
    <source>
        <dbReference type="EMBL" id="EEZ93197.1"/>
    </source>
</evidence>
<protein>
    <submittedName>
        <fullName evidence="1">Uncharacterized protein</fullName>
    </submittedName>
</protein>
<accession>D2EEH9</accession>
<evidence type="ECO:0000313" key="2">
    <source>
        <dbReference type="Proteomes" id="UP000009375"/>
    </source>
</evidence>
<sequence length="209" mass="24550">MLYMEEYEVIEHLKSNPKLAENKFLIVAINYKEPTYIKFLSDSDFKVGDKVMVDNSDVFLNQKKISQISEVKKANDIKIDTRYDIKYTGGYSMDGKKVYLDEHFPKNINVDGKTIDTIESIDRHHEVTEKWLIDDAYEYAYAHEIATKIEREYVESLGINWDDYCKEVNKNLHEVYASKAEKTPSDLDLAPYFYSKDEKALKEIRETKN</sequence>
<dbReference type="EMBL" id="GG730040">
    <property type="protein sequence ID" value="EEZ93197.1"/>
    <property type="molecule type" value="Genomic_DNA"/>
</dbReference>
<organism evidence="1 2">
    <name type="scientific">Candidatus Parvarchaeum acidiphilum ARMAN-4</name>
    <dbReference type="NCBI Taxonomy" id="662760"/>
    <lineage>
        <taxon>Archaea</taxon>
        <taxon>Candidatus Parvarchaeota</taxon>
        <taxon>Candidatus Parvarchaeum</taxon>
    </lineage>
</organism>
<name>D2EEH9_PARA4</name>
<reference evidence="1 2" key="1">
    <citation type="journal article" date="2010" name="Proc. Natl. Acad. Sci. U.S.A.">
        <title>Enigmatic, ultrasmall, uncultivated Archaea.</title>
        <authorList>
            <person name="Baker B.J."/>
            <person name="Comolli L.R."/>
            <person name="Dick G.J."/>
            <person name="Hauser L.J."/>
            <person name="Hyatt D."/>
            <person name="Dill B.D."/>
            <person name="Land M.L."/>
            <person name="Verberkmoes N.C."/>
            <person name="Hettich R.L."/>
            <person name="Banfield J.F."/>
        </authorList>
    </citation>
    <scope>NUCLEOTIDE SEQUENCE [LARGE SCALE GENOMIC DNA]</scope>
</reference>
<dbReference type="AlphaFoldDB" id="D2EEH9"/>
<proteinExistence type="predicted"/>
<gene>
    <name evidence="1" type="ORF">BJBARM4_0120</name>
</gene>
<dbReference type="Proteomes" id="UP000009375">
    <property type="component" value="Unassembled WGS sequence"/>
</dbReference>